<dbReference type="FunFam" id="3.40.50.720:FF:000009">
    <property type="entry name" value="Fatty oxidation complex, alpha subunit"/>
    <property type="match status" value="1"/>
</dbReference>
<gene>
    <name evidence="8" type="ORF">BJ322DRAFT_1055870</name>
</gene>
<dbReference type="GO" id="GO:0070403">
    <property type="term" value="F:NAD+ binding"/>
    <property type="evidence" value="ECO:0007669"/>
    <property type="project" value="InterPro"/>
</dbReference>
<dbReference type="PANTHER" id="PTHR48075">
    <property type="entry name" value="3-HYDROXYACYL-COA DEHYDROGENASE FAMILY PROTEIN"/>
    <property type="match status" value="1"/>
</dbReference>
<dbReference type="GO" id="GO:0016616">
    <property type="term" value="F:oxidoreductase activity, acting on the CH-OH group of donors, NAD or NADP as acceptor"/>
    <property type="evidence" value="ECO:0007669"/>
    <property type="project" value="InterPro"/>
</dbReference>
<comment type="similarity">
    <text evidence="2">Belongs to the 3-hydroxyacyl-CoA dehydrogenase family.</text>
</comment>
<dbReference type="Gene3D" id="3.40.50.720">
    <property type="entry name" value="NAD(P)-binding Rossmann-like Domain"/>
    <property type="match status" value="1"/>
</dbReference>
<dbReference type="Gene3D" id="1.10.1040.10">
    <property type="entry name" value="N-(1-d-carboxylethyl)-l-norvaline Dehydrogenase, domain 2"/>
    <property type="match status" value="1"/>
</dbReference>
<keyword evidence="3" id="KW-0560">Oxidoreductase</keyword>
<proteinExistence type="inferred from homology"/>
<accession>A0A9P6HGT1</accession>
<dbReference type="SUPFAM" id="SSF48179">
    <property type="entry name" value="6-phosphogluconate dehydrogenase C-terminal domain-like"/>
    <property type="match status" value="1"/>
</dbReference>
<feature type="domain" description="3-hydroxyacyl-CoA dehydrogenase C-terminal" evidence="6">
    <location>
        <begin position="210"/>
        <end position="309"/>
    </location>
</feature>
<dbReference type="InterPro" id="IPR022694">
    <property type="entry name" value="3-OHacyl-CoA_DH"/>
</dbReference>
<dbReference type="SUPFAM" id="SSF51735">
    <property type="entry name" value="NAD(P)-binding Rossmann-fold domains"/>
    <property type="match status" value="1"/>
</dbReference>
<dbReference type="InterPro" id="IPR006108">
    <property type="entry name" value="3HC_DH_C"/>
</dbReference>
<evidence type="ECO:0000256" key="4">
    <source>
        <dbReference type="PIRSR" id="PIRSR000105-1"/>
    </source>
</evidence>
<evidence type="ECO:0000256" key="2">
    <source>
        <dbReference type="ARBA" id="ARBA00009463"/>
    </source>
</evidence>
<comment type="pathway">
    <text evidence="1">Lipid metabolism; fatty acid beta-oxidation.</text>
</comment>
<feature type="binding site" evidence="5">
    <location>
        <position position="130"/>
    </location>
    <ligand>
        <name>NAD(+)</name>
        <dbReference type="ChEBI" id="CHEBI:57540"/>
    </ligand>
</feature>
<evidence type="ECO:0000313" key="9">
    <source>
        <dbReference type="Proteomes" id="UP000736335"/>
    </source>
</evidence>
<dbReference type="Proteomes" id="UP000736335">
    <property type="component" value="Unassembled WGS sequence"/>
</dbReference>
<dbReference type="InterPro" id="IPR036291">
    <property type="entry name" value="NAD(P)-bd_dom_sf"/>
</dbReference>
<keyword evidence="5" id="KW-0520">NAD</keyword>
<feature type="domain" description="3-hydroxyacyl-CoA dehydrogenase NAD binding" evidence="7">
    <location>
        <begin position="11"/>
        <end position="207"/>
    </location>
</feature>
<feature type="binding site" evidence="5">
    <location>
        <position position="301"/>
    </location>
    <ligand>
        <name>NAD(+)</name>
        <dbReference type="ChEBI" id="CHEBI:57540"/>
    </ligand>
</feature>
<dbReference type="PANTHER" id="PTHR48075:SF5">
    <property type="entry name" value="3-HYDROXYBUTYRYL-COA DEHYDROGENASE"/>
    <property type="match status" value="1"/>
</dbReference>
<dbReference type="GO" id="GO:0006631">
    <property type="term" value="P:fatty acid metabolic process"/>
    <property type="evidence" value="ECO:0007669"/>
    <property type="project" value="InterPro"/>
</dbReference>
<dbReference type="OrthoDB" id="5958943at2759"/>
<dbReference type="AlphaFoldDB" id="A0A9P6HGT1"/>
<feature type="binding site" evidence="5">
    <location>
        <begin position="16"/>
        <end position="21"/>
    </location>
    <ligand>
        <name>NAD(+)</name>
        <dbReference type="ChEBI" id="CHEBI:57540"/>
    </ligand>
</feature>
<evidence type="ECO:0000259" key="6">
    <source>
        <dbReference type="Pfam" id="PF00725"/>
    </source>
</evidence>
<keyword evidence="9" id="KW-1185">Reference proteome</keyword>
<dbReference type="EMBL" id="WIUZ02000006">
    <property type="protein sequence ID" value="KAF9785704.1"/>
    <property type="molecule type" value="Genomic_DNA"/>
</dbReference>
<sequence>MAAPIIHGVRTVGVLGAGQMGLGIAYVSALRAKVPVLLLDKSKEQVSSSLKFMDKLLAKDVSKGKIQDIEAKEARDRISVLDYDSHGIEGFRDTDMVIEAVSENIQLKRTLFKSISEAVNPDCIMASNTSSISITKIAAATIPEGVSASSEQGRKYAERVVGLHFFNPVPVMKLVELIAALQTSQSTLERARAFASACGKEVTTSQDVPGFVSNAVLMPFINEAIMTLEKGVATKEDIDKTLRLGMAHPMGPLQLGKRPDFIGLDTCLAIQQTLYQGTGDSKYRPSVLLERMVDAKWLGKKSGKGFYDYQ</sequence>
<feature type="binding site" evidence="5">
    <location>
        <position position="167"/>
    </location>
    <ligand>
        <name>NAD(+)</name>
        <dbReference type="ChEBI" id="CHEBI:57540"/>
    </ligand>
</feature>
<evidence type="ECO:0000256" key="1">
    <source>
        <dbReference type="ARBA" id="ARBA00005005"/>
    </source>
</evidence>
<dbReference type="Pfam" id="PF02737">
    <property type="entry name" value="3HCDH_N"/>
    <property type="match status" value="1"/>
</dbReference>
<feature type="binding site" evidence="5">
    <location>
        <position position="40"/>
    </location>
    <ligand>
        <name>NAD(+)</name>
        <dbReference type="ChEBI" id="CHEBI:57540"/>
    </ligand>
</feature>
<evidence type="ECO:0000256" key="5">
    <source>
        <dbReference type="PIRSR" id="PIRSR000105-2"/>
    </source>
</evidence>
<feature type="binding site" evidence="5">
    <location>
        <position position="108"/>
    </location>
    <ligand>
        <name>NAD(+)</name>
        <dbReference type="ChEBI" id="CHEBI:57540"/>
    </ligand>
</feature>
<reference evidence="8" key="1">
    <citation type="journal article" date="2020" name="Nat. Commun.">
        <title>Large-scale genome sequencing of mycorrhizal fungi provides insights into the early evolution of symbiotic traits.</title>
        <authorList>
            <person name="Miyauchi S."/>
            <person name="Kiss E."/>
            <person name="Kuo A."/>
            <person name="Drula E."/>
            <person name="Kohler A."/>
            <person name="Sanchez-Garcia M."/>
            <person name="Morin E."/>
            <person name="Andreopoulos B."/>
            <person name="Barry K.W."/>
            <person name="Bonito G."/>
            <person name="Buee M."/>
            <person name="Carver A."/>
            <person name="Chen C."/>
            <person name="Cichocki N."/>
            <person name="Clum A."/>
            <person name="Culley D."/>
            <person name="Crous P.W."/>
            <person name="Fauchery L."/>
            <person name="Girlanda M."/>
            <person name="Hayes R.D."/>
            <person name="Keri Z."/>
            <person name="LaButti K."/>
            <person name="Lipzen A."/>
            <person name="Lombard V."/>
            <person name="Magnuson J."/>
            <person name="Maillard F."/>
            <person name="Murat C."/>
            <person name="Nolan M."/>
            <person name="Ohm R.A."/>
            <person name="Pangilinan J."/>
            <person name="Pereira M.F."/>
            <person name="Perotto S."/>
            <person name="Peter M."/>
            <person name="Pfister S."/>
            <person name="Riley R."/>
            <person name="Sitrit Y."/>
            <person name="Stielow J.B."/>
            <person name="Szollosi G."/>
            <person name="Zifcakova L."/>
            <person name="Stursova M."/>
            <person name="Spatafora J.W."/>
            <person name="Tedersoo L."/>
            <person name="Vaario L.M."/>
            <person name="Yamada A."/>
            <person name="Yan M."/>
            <person name="Wang P."/>
            <person name="Xu J."/>
            <person name="Bruns T."/>
            <person name="Baldrian P."/>
            <person name="Vilgalys R."/>
            <person name="Dunand C."/>
            <person name="Henrissat B."/>
            <person name="Grigoriev I.V."/>
            <person name="Hibbett D."/>
            <person name="Nagy L.G."/>
            <person name="Martin F.M."/>
        </authorList>
    </citation>
    <scope>NUCLEOTIDE SEQUENCE</scope>
    <source>
        <strain evidence="8">UH-Tt-Lm1</strain>
    </source>
</reference>
<dbReference type="PIRSF" id="PIRSF000105">
    <property type="entry name" value="HCDH"/>
    <property type="match status" value="1"/>
</dbReference>
<evidence type="ECO:0000259" key="7">
    <source>
        <dbReference type="Pfam" id="PF02737"/>
    </source>
</evidence>
<dbReference type="InterPro" id="IPR006176">
    <property type="entry name" value="3-OHacyl-CoA_DH_NAD-bd"/>
</dbReference>
<evidence type="ECO:0000313" key="8">
    <source>
        <dbReference type="EMBL" id="KAF9785704.1"/>
    </source>
</evidence>
<feature type="binding site" evidence="5">
    <location>
        <position position="103"/>
    </location>
    <ligand>
        <name>NAD(+)</name>
        <dbReference type="ChEBI" id="CHEBI:57540"/>
    </ligand>
</feature>
<dbReference type="InterPro" id="IPR008927">
    <property type="entry name" value="6-PGluconate_DH-like_C_sf"/>
</dbReference>
<comment type="caution">
    <text evidence="8">The sequence shown here is derived from an EMBL/GenBank/DDBJ whole genome shotgun (WGS) entry which is preliminary data.</text>
</comment>
<name>A0A9P6HGT1_9AGAM</name>
<evidence type="ECO:0000256" key="3">
    <source>
        <dbReference type="ARBA" id="ARBA00023002"/>
    </source>
</evidence>
<dbReference type="InterPro" id="IPR013328">
    <property type="entry name" value="6PGD_dom2"/>
</dbReference>
<feature type="site" description="Important for catalytic activity" evidence="4">
    <location>
        <position position="164"/>
    </location>
</feature>
<organism evidence="8 9">
    <name type="scientific">Thelephora terrestris</name>
    <dbReference type="NCBI Taxonomy" id="56493"/>
    <lineage>
        <taxon>Eukaryota</taxon>
        <taxon>Fungi</taxon>
        <taxon>Dikarya</taxon>
        <taxon>Basidiomycota</taxon>
        <taxon>Agaricomycotina</taxon>
        <taxon>Agaricomycetes</taxon>
        <taxon>Thelephorales</taxon>
        <taxon>Thelephoraceae</taxon>
        <taxon>Thelephora</taxon>
    </lineage>
</organism>
<dbReference type="Pfam" id="PF00725">
    <property type="entry name" value="3HCDH"/>
    <property type="match status" value="1"/>
</dbReference>
<reference evidence="8" key="2">
    <citation type="submission" date="2020-11" db="EMBL/GenBank/DDBJ databases">
        <authorList>
            <consortium name="DOE Joint Genome Institute"/>
            <person name="Kuo A."/>
            <person name="Miyauchi S."/>
            <person name="Kiss E."/>
            <person name="Drula E."/>
            <person name="Kohler A."/>
            <person name="Sanchez-Garcia M."/>
            <person name="Andreopoulos B."/>
            <person name="Barry K.W."/>
            <person name="Bonito G."/>
            <person name="Buee M."/>
            <person name="Carver A."/>
            <person name="Chen C."/>
            <person name="Cichocki N."/>
            <person name="Clum A."/>
            <person name="Culley D."/>
            <person name="Crous P.W."/>
            <person name="Fauchery L."/>
            <person name="Girlanda M."/>
            <person name="Hayes R."/>
            <person name="Keri Z."/>
            <person name="Labutti K."/>
            <person name="Lipzen A."/>
            <person name="Lombard V."/>
            <person name="Magnuson J."/>
            <person name="Maillard F."/>
            <person name="Morin E."/>
            <person name="Murat C."/>
            <person name="Nolan M."/>
            <person name="Ohm R."/>
            <person name="Pangilinan J."/>
            <person name="Pereira M."/>
            <person name="Perotto S."/>
            <person name="Peter M."/>
            <person name="Riley R."/>
            <person name="Sitrit Y."/>
            <person name="Stielow B."/>
            <person name="Szollosi G."/>
            <person name="Zifcakova L."/>
            <person name="Stursova M."/>
            <person name="Spatafora J.W."/>
            <person name="Tedersoo L."/>
            <person name="Vaario L.-M."/>
            <person name="Yamada A."/>
            <person name="Yan M."/>
            <person name="Wang P."/>
            <person name="Xu J."/>
            <person name="Bruns T."/>
            <person name="Baldrian P."/>
            <person name="Vilgalys R."/>
            <person name="Henrissat B."/>
            <person name="Grigoriev I.V."/>
            <person name="Hibbett D."/>
            <person name="Nagy L.G."/>
            <person name="Martin F.M."/>
        </authorList>
    </citation>
    <scope>NUCLEOTIDE SEQUENCE</scope>
    <source>
        <strain evidence="8">UH-Tt-Lm1</strain>
    </source>
</reference>
<protein>
    <submittedName>
        <fullName evidence="8">3-hydroxyacyl-CoA dehydrogenase</fullName>
    </submittedName>
</protein>